<reference evidence="9 10" key="1">
    <citation type="submission" date="2018-01" db="EMBL/GenBank/DDBJ databases">
        <title>Whole genome sequencing of Histamine producing bacteria.</title>
        <authorList>
            <person name="Butler K."/>
        </authorList>
    </citation>
    <scope>NUCLEOTIDE SEQUENCE [LARGE SCALE GENOMIC DNA]</scope>
    <source>
        <strain evidence="9 10">DSM 100436</strain>
    </source>
</reference>
<sequence length="250" mass="28089">MAKSPASPTKATRQLLNTRSTPDWPTFFNTLLGSATDPRLKQFYSTSLPSGDTPLKDVEFVALDFETTGLDPKKDEIISIGIVPFTMKRIRCRDSAQWFVNPHRPLEEESVIIHGITDSEVENAPDLLKILEKVLDSLAGKIVVVHYKNIEREFMNQALQTRLNEGIHFPVIDTLAIESAIQQRDFGGFINRLKGNRPGSVRLGRSRQRYGLPAYQPHHAVTDALATAELLQAQIAYHFSPDTPLSELWL</sequence>
<dbReference type="Proteomes" id="UP000241771">
    <property type="component" value="Unassembled WGS sequence"/>
</dbReference>
<dbReference type="InterPro" id="IPR006054">
    <property type="entry name" value="DnaQ"/>
</dbReference>
<evidence type="ECO:0000256" key="7">
    <source>
        <dbReference type="ARBA" id="ARBA00049244"/>
    </source>
</evidence>
<dbReference type="InterPro" id="IPR012337">
    <property type="entry name" value="RNaseH-like_sf"/>
</dbReference>
<dbReference type="PANTHER" id="PTHR30231">
    <property type="entry name" value="DNA POLYMERASE III SUBUNIT EPSILON"/>
    <property type="match status" value="1"/>
</dbReference>
<keyword evidence="10" id="KW-1185">Reference proteome</keyword>
<comment type="function">
    <text evidence="5">DNA polymerase III is a complex, multichain enzyme responsible for most of the replicative synthesis in bacteria. The epsilon subunit contain the editing function and is a proofreading 3'-5' exonuclease.</text>
</comment>
<dbReference type="GO" id="GO:0003887">
    <property type="term" value="F:DNA-directed DNA polymerase activity"/>
    <property type="evidence" value="ECO:0007669"/>
    <property type="project" value="UniProtKB-EC"/>
</dbReference>
<dbReference type="InterPro" id="IPR036397">
    <property type="entry name" value="RNaseH_sf"/>
</dbReference>
<keyword evidence="3" id="KW-0378">Hydrolase</keyword>
<dbReference type="RefSeq" id="WP_036825481.1">
    <property type="nucleotide sequence ID" value="NZ_JGVO01000656.1"/>
</dbReference>
<comment type="caution">
    <text evidence="9">The sequence shown here is derived from an EMBL/GenBank/DDBJ whole genome shotgun (WGS) entry which is preliminary data.</text>
</comment>
<evidence type="ECO:0000256" key="1">
    <source>
        <dbReference type="ARBA" id="ARBA00012417"/>
    </source>
</evidence>
<evidence type="ECO:0000256" key="5">
    <source>
        <dbReference type="ARBA" id="ARBA00025483"/>
    </source>
</evidence>
<organism evidence="9 10">
    <name type="scientific">Photobacterium sanctipauli</name>
    <dbReference type="NCBI Taxonomy" id="1342794"/>
    <lineage>
        <taxon>Bacteria</taxon>
        <taxon>Pseudomonadati</taxon>
        <taxon>Pseudomonadota</taxon>
        <taxon>Gammaproteobacteria</taxon>
        <taxon>Vibrionales</taxon>
        <taxon>Vibrionaceae</taxon>
        <taxon>Photobacterium</taxon>
    </lineage>
</organism>
<proteinExistence type="predicted"/>
<keyword evidence="2" id="KW-0540">Nuclease</keyword>
<evidence type="ECO:0000259" key="8">
    <source>
        <dbReference type="SMART" id="SM00479"/>
    </source>
</evidence>
<gene>
    <name evidence="9" type="ORF">C9I98_20400</name>
</gene>
<evidence type="ECO:0000256" key="4">
    <source>
        <dbReference type="ARBA" id="ARBA00022839"/>
    </source>
</evidence>
<dbReference type="OrthoDB" id="5497329at2"/>
<dbReference type="CDD" id="cd06127">
    <property type="entry name" value="DEDDh"/>
    <property type="match status" value="1"/>
</dbReference>
<dbReference type="GO" id="GO:0005829">
    <property type="term" value="C:cytosol"/>
    <property type="evidence" value="ECO:0007669"/>
    <property type="project" value="TreeGrafter"/>
</dbReference>
<dbReference type="EC" id="2.7.7.7" evidence="1"/>
<comment type="catalytic activity">
    <reaction evidence="7">
        <text>DNA(n) + a 2'-deoxyribonucleoside 5'-triphosphate = DNA(n+1) + diphosphate</text>
        <dbReference type="Rhea" id="RHEA:22508"/>
        <dbReference type="Rhea" id="RHEA-COMP:17339"/>
        <dbReference type="Rhea" id="RHEA-COMP:17340"/>
        <dbReference type="ChEBI" id="CHEBI:33019"/>
        <dbReference type="ChEBI" id="CHEBI:61560"/>
        <dbReference type="ChEBI" id="CHEBI:173112"/>
        <dbReference type="EC" id="2.7.7.7"/>
    </reaction>
</comment>
<name>A0A2T3NN65_9GAMM</name>
<dbReference type="EMBL" id="PYMA01000016">
    <property type="protein sequence ID" value="PSW16908.1"/>
    <property type="molecule type" value="Genomic_DNA"/>
</dbReference>
<evidence type="ECO:0000256" key="6">
    <source>
        <dbReference type="ARBA" id="ARBA00026073"/>
    </source>
</evidence>
<dbReference type="NCBIfam" id="TIGR00573">
    <property type="entry name" value="dnaq"/>
    <property type="match status" value="1"/>
</dbReference>
<keyword evidence="4 9" id="KW-0269">Exonuclease</keyword>
<comment type="subunit">
    <text evidence="6">DNA polymerase III contains a core (composed of alpha, epsilon and theta chains) that associates with a tau subunit. This core dimerizes to form the POLIII' complex. PolIII' associates with the gamma complex (composed of gamma, delta, delta', psi and chi chains) and with the beta chain to form the complete DNA polymerase III complex.</text>
</comment>
<dbReference type="InterPro" id="IPR013520">
    <property type="entry name" value="Ribonucl_H"/>
</dbReference>
<dbReference type="AlphaFoldDB" id="A0A2T3NN65"/>
<dbReference type="PANTHER" id="PTHR30231:SF4">
    <property type="entry name" value="PROTEIN NEN2"/>
    <property type="match status" value="1"/>
</dbReference>
<dbReference type="Pfam" id="PF00929">
    <property type="entry name" value="RNase_T"/>
    <property type="match status" value="1"/>
</dbReference>
<dbReference type="SUPFAM" id="SSF53098">
    <property type="entry name" value="Ribonuclease H-like"/>
    <property type="match status" value="1"/>
</dbReference>
<dbReference type="Gene3D" id="3.30.420.10">
    <property type="entry name" value="Ribonuclease H-like superfamily/Ribonuclease H"/>
    <property type="match status" value="1"/>
</dbReference>
<evidence type="ECO:0000256" key="3">
    <source>
        <dbReference type="ARBA" id="ARBA00022801"/>
    </source>
</evidence>
<evidence type="ECO:0000313" key="9">
    <source>
        <dbReference type="EMBL" id="PSW16908.1"/>
    </source>
</evidence>
<dbReference type="SMART" id="SM00479">
    <property type="entry name" value="EXOIII"/>
    <property type="match status" value="1"/>
</dbReference>
<dbReference type="GO" id="GO:0003677">
    <property type="term" value="F:DNA binding"/>
    <property type="evidence" value="ECO:0007669"/>
    <property type="project" value="InterPro"/>
</dbReference>
<dbReference type="FunFam" id="3.30.420.10:FF:000045">
    <property type="entry name" value="3'-5' exonuclease DinG"/>
    <property type="match status" value="1"/>
</dbReference>
<evidence type="ECO:0000313" key="10">
    <source>
        <dbReference type="Proteomes" id="UP000241771"/>
    </source>
</evidence>
<evidence type="ECO:0000256" key="2">
    <source>
        <dbReference type="ARBA" id="ARBA00022722"/>
    </source>
</evidence>
<dbReference type="NCBIfam" id="NF006602">
    <property type="entry name" value="PRK09146.1"/>
    <property type="match status" value="1"/>
</dbReference>
<dbReference type="GO" id="GO:0006260">
    <property type="term" value="P:DNA replication"/>
    <property type="evidence" value="ECO:0007669"/>
    <property type="project" value="InterPro"/>
</dbReference>
<dbReference type="GO" id="GO:0008408">
    <property type="term" value="F:3'-5' exonuclease activity"/>
    <property type="evidence" value="ECO:0007669"/>
    <property type="project" value="TreeGrafter"/>
</dbReference>
<accession>A0A2T3NN65</accession>
<protein>
    <recommendedName>
        <fullName evidence="1">DNA-directed DNA polymerase</fullName>
        <ecNumber evidence="1">2.7.7.7</ecNumber>
    </recommendedName>
</protein>
<feature type="domain" description="Exonuclease" evidence="8">
    <location>
        <begin position="59"/>
        <end position="240"/>
    </location>
</feature>